<evidence type="ECO:0000313" key="3">
    <source>
        <dbReference type="Proteomes" id="UP001215598"/>
    </source>
</evidence>
<reference evidence="2" key="1">
    <citation type="submission" date="2023-03" db="EMBL/GenBank/DDBJ databases">
        <title>Massive genome expansion in bonnet fungi (Mycena s.s.) driven by repeated elements and novel gene families across ecological guilds.</title>
        <authorList>
            <consortium name="Lawrence Berkeley National Laboratory"/>
            <person name="Harder C.B."/>
            <person name="Miyauchi S."/>
            <person name="Viragh M."/>
            <person name="Kuo A."/>
            <person name="Thoen E."/>
            <person name="Andreopoulos B."/>
            <person name="Lu D."/>
            <person name="Skrede I."/>
            <person name="Drula E."/>
            <person name="Henrissat B."/>
            <person name="Morin E."/>
            <person name="Kohler A."/>
            <person name="Barry K."/>
            <person name="LaButti K."/>
            <person name="Morin E."/>
            <person name="Salamov A."/>
            <person name="Lipzen A."/>
            <person name="Mereny Z."/>
            <person name="Hegedus B."/>
            <person name="Baldrian P."/>
            <person name="Stursova M."/>
            <person name="Weitz H."/>
            <person name="Taylor A."/>
            <person name="Grigoriev I.V."/>
            <person name="Nagy L.G."/>
            <person name="Martin F."/>
            <person name="Kauserud H."/>
        </authorList>
    </citation>
    <scope>NUCLEOTIDE SEQUENCE</scope>
    <source>
        <strain evidence="2">CBHHK182m</strain>
    </source>
</reference>
<keyword evidence="3" id="KW-1185">Reference proteome</keyword>
<proteinExistence type="predicted"/>
<sequence length="307" mass="33297">MLPRCRADAPSRAYTDARTSPRHSRLEINLDALHQCRWASRVINAAAVGVNVKERARVSVNATHEHEDTETTTGSPRKSHETTERIPLPRESVASAFTPHCGALALSPRIPKTTSTPPKSHICLPCVHGHCRANRSRSAHDTGHRIDTRVSTSMLSLKRVAAAPTLRAPPPTDTRIIAHAPEQSAYGCIYTAPRRALSPSIDGGATPLSRAPTLVRKRLHPNADTFIDALYVGYTAAADQTDKQRANAPSTHVILLHARRPNAAVLLRRDTTISKTRHPASTRGPIVLAYTRPRLRTATGSGAISVS</sequence>
<comment type="caution">
    <text evidence="2">The sequence shown here is derived from an EMBL/GenBank/DDBJ whole genome shotgun (WGS) entry which is preliminary data.</text>
</comment>
<protein>
    <submittedName>
        <fullName evidence="2">Uncharacterized protein</fullName>
    </submittedName>
</protein>
<dbReference type="EMBL" id="JARKIB010000059">
    <property type="protein sequence ID" value="KAJ7752353.1"/>
    <property type="molecule type" value="Genomic_DNA"/>
</dbReference>
<feature type="region of interest" description="Disordered" evidence="1">
    <location>
        <begin position="1"/>
        <end position="20"/>
    </location>
</feature>
<accession>A0AAD7NB54</accession>
<feature type="region of interest" description="Disordered" evidence="1">
    <location>
        <begin position="62"/>
        <end position="86"/>
    </location>
</feature>
<dbReference type="AlphaFoldDB" id="A0AAD7NB54"/>
<organism evidence="2 3">
    <name type="scientific">Mycena metata</name>
    <dbReference type="NCBI Taxonomy" id="1033252"/>
    <lineage>
        <taxon>Eukaryota</taxon>
        <taxon>Fungi</taxon>
        <taxon>Dikarya</taxon>
        <taxon>Basidiomycota</taxon>
        <taxon>Agaricomycotina</taxon>
        <taxon>Agaricomycetes</taxon>
        <taxon>Agaricomycetidae</taxon>
        <taxon>Agaricales</taxon>
        <taxon>Marasmiineae</taxon>
        <taxon>Mycenaceae</taxon>
        <taxon>Mycena</taxon>
    </lineage>
</organism>
<name>A0AAD7NB54_9AGAR</name>
<evidence type="ECO:0000256" key="1">
    <source>
        <dbReference type="SAM" id="MobiDB-lite"/>
    </source>
</evidence>
<dbReference type="Proteomes" id="UP001215598">
    <property type="component" value="Unassembled WGS sequence"/>
</dbReference>
<gene>
    <name evidence="2" type="ORF">B0H16DRAFT_1887277</name>
</gene>
<evidence type="ECO:0000313" key="2">
    <source>
        <dbReference type="EMBL" id="KAJ7752353.1"/>
    </source>
</evidence>